<dbReference type="EMBL" id="MWWW01000003">
    <property type="protein sequence ID" value="OZG61421.1"/>
    <property type="molecule type" value="Genomic_DNA"/>
</dbReference>
<dbReference type="PANTHER" id="PTHR24421:SF61">
    <property type="entry name" value="OXYGEN SENSOR HISTIDINE KINASE NREB"/>
    <property type="match status" value="1"/>
</dbReference>
<dbReference type="InterPro" id="IPR050482">
    <property type="entry name" value="Sensor_HK_TwoCompSys"/>
</dbReference>
<keyword evidence="8" id="KW-1185">Reference proteome</keyword>
<dbReference type="RefSeq" id="WP_420807278.1">
    <property type="nucleotide sequence ID" value="NZ_MWWW01000003.1"/>
</dbReference>
<evidence type="ECO:0000256" key="3">
    <source>
        <dbReference type="ARBA" id="ARBA00023012"/>
    </source>
</evidence>
<dbReference type="Proteomes" id="UP000216871">
    <property type="component" value="Unassembled WGS sequence"/>
</dbReference>
<dbReference type="InterPro" id="IPR036890">
    <property type="entry name" value="HATPase_C_sf"/>
</dbReference>
<evidence type="ECO:0000313" key="8">
    <source>
        <dbReference type="Proteomes" id="UP000216871"/>
    </source>
</evidence>
<accession>A0A261FQF5</accession>
<feature type="transmembrane region" description="Helical" evidence="5">
    <location>
        <begin position="211"/>
        <end position="229"/>
    </location>
</feature>
<proteinExistence type="predicted"/>
<protein>
    <submittedName>
        <fullName evidence="7">Histidine kinase</fullName>
    </submittedName>
</protein>
<keyword evidence="5" id="KW-1133">Transmembrane helix</keyword>
<evidence type="ECO:0000259" key="6">
    <source>
        <dbReference type="Pfam" id="PF04024"/>
    </source>
</evidence>
<dbReference type="AlphaFoldDB" id="A0A261FQF5"/>
<feature type="transmembrane region" description="Helical" evidence="5">
    <location>
        <begin position="186"/>
        <end position="205"/>
    </location>
</feature>
<evidence type="ECO:0000256" key="5">
    <source>
        <dbReference type="SAM" id="Phobius"/>
    </source>
</evidence>
<keyword evidence="5" id="KW-0812">Transmembrane</keyword>
<keyword evidence="1" id="KW-0808">Transferase</keyword>
<reference evidence="7 8" key="1">
    <citation type="journal article" date="2017" name="BMC Genomics">
        <title>Comparative genomic and phylogenomic analyses of the Bifidobacteriaceae family.</title>
        <authorList>
            <person name="Lugli G.A."/>
            <person name="Milani C."/>
            <person name="Turroni F."/>
            <person name="Duranti S."/>
            <person name="Mancabelli L."/>
            <person name="Mangifesta M."/>
            <person name="Ferrario C."/>
            <person name="Modesto M."/>
            <person name="Mattarelli P."/>
            <person name="Jiri K."/>
            <person name="van Sinderen D."/>
            <person name="Ventura M."/>
        </authorList>
    </citation>
    <scope>NUCLEOTIDE SEQUENCE [LARGE SCALE GENOMIC DNA]</scope>
    <source>
        <strain evidence="7 8">DSM 100196</strain>
    </source>
</reference>
<feature type="compositionally biased region" description="Gly residues" evidence="4">
    <location>
        <begin position="489"/>
        <end position="510"/>
    </location>
</feature>
<feature type="region of interest" description="Disordered" evidence="4">
    <location>
        <begin position="101"/>
        <end position="121"/>
    </location>
</feature>
<organism evidence="7 8">
    <name type="scientific">Bifidobacterium myosotis</name>
    <dbReference type="NCBI Taxonomy" id="1630166"/>
    <lineage>
        <taxon>Bacteria</taxon>
        <taxon>Bacillati</taxon>
        <taxon>Actinomycetota</taxon>
        <taxon>Actinomycetes</taxon>
        <taxon>Bifidobacteriales</taxon>
        <taxon>Bifidobacteriaceae</taxon>
        <taxon>Bifidobacterium</taxon>
    </lineage>
</organism>
<feature type="transmembrane region" description="Helical" evidence="5">
    <location>
        <begin position="236"/>
        <end position="257"/>
    </location>
</feature>
<keyword evidence="3" id="KW-0902">Two-component regulatory system</keyword>
<dbReference type="SUPFAM" id="SSF55874">
    <property type="entry name" value="ATPase domain of HSP90 chaperone/DNA topoisomerase II/histidine kinase"/>
    <property type="match status" value="1"/>
</dbReference>
<feature type="region of interest" description="Disordered" evidence="4">
    <location>
        <begin position="487"/>
        <end position="537"/>
    </location>
</feature>
<dbReference type="Pfam" id="PF04024">
    <property type="entry name" value="PspC"/>
    <property type="match status" value="1"/>
</dbReference>
<dbReference type="PANTHER" id="PTHR24421">
    <property type="entry name" value="NITRATE/NITRITE SENSOR PROTEIN NARX-RELATED"/>
    <property type="match status" value="1"/>
</dbReference>
<evidence type="ECO:0000313" key="7">
    <source>
        <dbReference type="EMBL" id="OZG61421.1"/>
    </source>
</evidence>
<evidence type="ECO:0000256" key="1">
    <source>
        <dbReference type="ARBA" id="ARBA00022679"/>
    </source>
</evidence>
<keyword evidence="2 7" id="KW-0418">Kinase</keyword>
<comment type="caution">
    <text evidence="7">The sequence shown here is derived from an EMBL/GenBank/DDBJ whole genome shotgun (WGS) entry which is preliminary data.</text>
</comment>
<keyword evidence="5" id="KW-0472">Membrane</keyword>
<dbReference type="GO" id="GO:0000160">
    <property type="term" value="P:phosphorelay signal transduction system"/>
    <property type="evidence" value="ECO:0007669"/>
    <property type="project" value="UniProtKB-KW"/>
</dbReference>
<evidence type="ECO:0000256" key="4">
    <source>
        <dbReference type="SAM" id="MobiDB-lite"/>
    </source>
</evidence>
<feature type="transmembrane region" description="Helical" evidence="5">
    <location>
        <begin position="32"/>
        <end position="52"/>
    </location>
</feature>
<dbReference type="GO" id="GO:0016301">
    <property type="term" value="F:kinase activity"/>
    <property type="evidence" value="ECO:0007669"/>
    <property type="project" value="UniProtKB-KW"/>
</dbReference>
<name>A0A261FQF5_9BIFI</name>
<sequence length="537" mass="55807">MRPKRGRWLTGVCKGIALHLGISVVWVRMVFLALTLLYGAGIIGYVFLWIFMPAGDPVAAASAAARTAPIAQAPLARGNQPISPISFGGFGTNGVNTGGFGTGASHVPGHGGGREDGPGADGFGIPGHACGAYGTGTFDPAAHAANPTSTPGPSAAALPVDPMLDAAGASAPESLADAVKRAPKPALVALSGIALMGIGLLLASTGVDNTVILPLLMMLAGIALAWMNPSPQGAQLLSMLGGIALIFVGWTVYVGNVTYTGWGTSPRRIMASGFVMVAAMVVAVMPWAGALLQRLSHEQALKEREEERADMTAHLHDGVLQTLALIQLHDKEPDTVFTLARAQERELREWLYQERSTSDRSVGTGLKQIAAQVEDEHGKPIEVVIVGDARPSAQTDALLDATRQALVNAVTHGGEPIALYCEATPSLVEVFVRDHGHGFDVDAIPPDRLGIRESIIGRIRRRGGSVEIVSRTGWGTEVRMHMPIAMQGGAAGGAGNGSAGGFRSGTGGDPGQMRTPPPSRAPRQQPANTDVNLPRIA</sequence>
<dbReference type="Gene3D" id="3.30.565.10">
    <property type="entry name" value="Histidine kinase-like ATPase, C-terminal domain"/>
    <property type="match status" value="1"/>
</dbReference>
<evidence type="ECO:0000256" key="2">
    <source>
        <dbReference type="ARBA" id="ARBA00022777"/>
    </source>
</evidence>
<gene>
    <name evidence="7" type="ORF">BMYO_0305</name>
</gene>
<feature type="domain" description="Phage shock protein PspC N-terminal" evidence="6">
    <location>
        <begin position="1"/>
        <end position="54"/>
    </location>
</feature>
<dbReference type="InterPro" id="IPR007168">
    <property type="entry name" value="Phageshock_PspC_N"/>
</dbReference>
<feature type="transmembrane region" description="Helical" evidence="5">
    <location>
        <begin position="269"/>
        <end position="292"/>
    </location>
</feature>